<gene>
    <name evidence="2" type="ORF">P5G51_002150</name>
</gene>
<dbReference type="EMBL" id="JAROCA020000001">
    <property type="protein sequence ID" value="MDY0404376.1"/>
    <property type="molecule type" value="Genomic_DNA"/>
</dbReference>
<proteinExistence type="predicted"/>
<sequence>MKLWLRKLAVSLVAIVTLGLYVPPLHIDPEANSNKNALASKAADDERHAASVAVAKEGDSSSPAGSIQTEQKYDKEKYIDSLTDIAKQQATSKLGPKIASQVEDEFSRDILPAMESVLKSVLEAADDDVMFYSITQQPAGGFGERIFHVYDERNEKDIARFHVRRDNRPMEGYWFNFHYHLSNDNFQAHHEIGEIYWDKNMPPKWMA</sequence>
<protein>
    <submittedName>
        <fullName evidence="2">YpjP family protein</fullName>
    </submittedName>
</protein>
<name>A0ABU5CDG3_9BACI</name>
<dbReference type="Proteomes" id="UP001228376">
    <property type="component" value="Unassembled WGS sequence"/>
</dbReference>
<dbReference type="InterPro" id="IPR025616">
    <property type="entry name" value="YpjP"/>
</dbReference>
<organism evidence="2 3">
    <name type="scientific">Tigheibacillus jepli</name>
    <dbReference type="NCBI Taxonomy" id="3035914"/>
    <lineage>
        <taxon>Bacteria</taxon>
        <taxon>Bacillati</taxon>
        <taxon>Bacillota</taxon>
        <taxon>Bacilli</taxon>
        <taxon>Bacillales</taxon>
        <taxon>Bacillaceae</taxon>
        <taxon>Tigheibacillus</taxon>
    </lineage>
</organism>
<evidence type="ECO:0000256" key="1">
    <source>
        <dbReference type="SAM" id="MobiDB-lite"/>
    </source>
</evidence>
<evidence type="ECO:0000313" key="2">
    <source>
        <dbReference type="EMBL" id="MDY0404376.1"/>
    </source>
</evidence>
<dbReference type="RefSeq" id="WP_306067276.1">
    <property type="nucleotide sequence ID" value="NZ_JAROCA020000001.1"/>
</dbReference>
<feature type="compositionally biased region" description="Polar residues" evidence="1">
    <location>
        <begin position="60"/>
        <end position="70"/>
    </location>
</feature>
<keyword evidence="3" id="KW-1185">Reference proteome</keyword>
<feature type="region of interest" description="Disordered" evidence="1">
    <location>
        <begin position="49"/>
        <end position="70"/>
    </location>
</feature>
<accession>A0ABU5CDG3</accession>
<dbReference type="Pfam" id="PF14005">
    <property type="entry name" value="YpjP"/>
    <property type="match status" value="1"/>
</dbReference>
<comment type="caution">
    <text evidence="2">The sequence shown here is derived from an EMBL/GenBank/DDBJ whole genome shotgun (WGS) entry which is preliminary data.</text>
</comment>
<evidence type="ECO:0000313" key="3">
    <source>
        <dbReference type="Proteomes" id="UP001228376"/>
    </source>
</evidence>
<reference evidence="2 3" key="1">
    <citation type="submission" date="2023-10" db="EMBL/GenBank/DDBJ databases">
        <title>179-bfca-hs.</title>
        <authorList>
            <person name="Miliotis G."/>
            <person name="Sengupta P."/>
            <person name="Hameed A."/>
            <person name="Chuvochina M."/>
            <person name="Mcdonagh F."/>
            <person name="Simpson A.C."/>
            <person name="Singh N.K."/>
            <person name="Rekha P.D."/>
            <person name="Raman K."/>
            <person name="Hugenholtz P."/>
            <person name="Venkateswaran K."/>
        </authorList>
    </citation>
    <scope>NUCLEOTIDE SEQUENCE [LARGE SCALE GENOMIC DNA]</scope>
    <source>
        <strain evidence="2 3">179-BFC-A-HS</strain>
    </source>
</reference>